<keyword evidence="4 6" id="KW-0472">Membrane</keyword>
<feature type="region of interest" description="Disordered" evidence="5">
    <location>
        <begin position="1"/>
        <end position="21"/>
    </location>
</feature>
<protein>
    <recommendedName>
        <fullName evidence="9">LrgB-like family protein</fullName>
    </recommendedName>
</protein>
<feature type="transmembrane region" description="Helical" evidence="6">
    <location>
        <begin position="631"/>
        <end position="650"/>
    </location>
</feature>
<dbReference type="EMBL" id="CP019478">
    <property type="protein sequence ID" value="UQC87347.1"/>
    <property type="molecule type" value="Genomic_DNA"/>
</dbReference>
<dbReference type="GO" id="GO:0016020">
    <property type="term" value="C:membrane"/>
    <property type="evidence" value="ECO:0007669"/>
    <property type="project" value="UniProtKB-SubCell"/>
</dbReference>
<keyword evidence="2 6" id="KW-0812">Transmembrane</keyword>
<reference evidence="7" key="1">
    <citation type="journal article" date="2021" name="Mol. Plant Microbe Interact.">
        <title>Complete Genome Sequence of the Plant-Pathogenic Fungus Colletotrichum lupini.</title>
        <authorList>
            <person name="Baroncelli R."/>
            <person name="Pensec F."/>
            <person name="Da Lio D."/>
            <person name="Boufleur T."/>
            <person name="Vicente I."/>
            <person name="Sarrocco S."/>
            <person name="Picot A."/>
            <person name="Baraldi E."/>
            <person name="Sukno S."/>
            <person name="Thon M."/>
            <person name="Le Floch G."/>
        </authorList>
    </citation>
    <scope>NUCLEOTIDE SEQUENCE</scope>
    <source>
        <strain evidence="7">IMI 504893</strain>
    </source>
</reference>
<feature type="transmembrane region" description="Helical" evidence="6">
    <location>
        <begin position="489"/>
        <end position="516"/>
    </location>
</feature>
<keyword evidence="3 6" id="KW-1133">Transmembrane helix</keyword>
<feature type="compositionally biased region" description="Polar residues" evidence="5">
    <location>
        <begin position="443"/>
        <end position="455"/>
    </location>
</feature>
<evidence type="ECO:0000256" key="3">
    <source>
        <dbReference type="ARBA" id="ARBA00022989"/>
    </source>
</evidence>
<dbReference type="Proteomes" id="UP000830671">
    <property type="component" value="Chromosome 6"/>
</dbReference>
<dbReference type="GeneID" id="73346821"/>
<dbReference type="PANTHER" id="PTHR30249:SF0">
    <property type="entry name" value="PLASTIDAL GLYCOLATE_GLYCERATE TRANSLOCATOR 1, CHLOROPLASTIC"/>
    <property type="match status" value="1"/>
</dbReference>
<evidence type="ECO:0000313" key="7">
    <source>
        <dbReference type="EMBL" id="UQC87347.1"/>
    </source>
</evidence>
<feature type="transmembrane region" description="Helical" evidence="6">
    <location>
        <begin position="262"/>
        <end position="283"/>
    </location>
</feature>
<evidence type="ECO:0000256" key="6">
    <source>
        <dbReference type="SAM" id="Phobius"/>
    </source>
</evidence>
<evidence type="ECO:0000256" key="2">
    <source>
        <dbReference type="ARBA" id="ARBA00022692"/>
    </source>
</evidence>
<feature type="transmembrane region" description="Helical" evidence="6">
    <location>
        <begin position="359"/>
        <end position="378"/>
    </location>
</feature>
<accession>A0A9Q8T307</accession>
<feature type="transmembrane region" description="Helical" evidence="6">
    <location>
        <begin position="746"/>
        <end position="767"/>
    </location>
</feature>
<dbReference type="AlphaFoldDB" id="A0A9Q8T307"/>
<feature type="transmembrane region" description="Helical" evidence="6">
    <location>
        <begin position="546"/>
        <end position="567"/>
    </location>
</feature>
<keyword evidence="8" id="KW-1185">Reference proteome</keyword>
<dbReference type="PANTHER" id="PTHR30249">
    <property type="entry name" value="PUTATIVE SEROTONIN TRANSPORTER"/>
    <property type="match status" value="1"/>
</dbReference>
<evidence type="ECO:0008006" key="9">
    <source>
        <dbReference type="Google" id="ProtNLM"/>
    </source>
</evidence>
<evidence type="ECO:0000313" key="8">
    <source>
        <dbReference type="Proteomes" id="UP000830671"/>
    </source>
</evidence>
<sequence length="779" mass="84537">MPRQVISKPIMGPARRTRAHSQALINSAGATAAVSKMTGTAVPNLKGSNTSTTEPQVEKVKKVPKAKQVAKGKKVQKPKPRFDTFHPFPRLPNEIKAMILCEYIDFEPAIIYADCKANKNDPGLIDVNTGKDGRHSKYKCLAELTKGLPDFKAYIERQIGISFHDLSYSPEEGVRKDKDLMVLIFSENGGRHLNWYSDSQRNLNRELFVPGIENIGVMVQDSGMFGKEAIEKGYGSMVMAFTKWTVVIRAASQTAPKLLSSWLYVPAGIMVMLAACFGVSVFFDAVGVSFPASVACLILLFFGLLLSELVLGNHKTRAIVAVIDVPAGWSLRWINIFFTPSFIMLPLSPSIGIVEVMKIIAVFIIGFIVMMALAAYLTRGLQLLLGSSKRAMTERAEEMGNETDEIPLADTPPRIDSVPGSRTISAAPSSLSLNTLAPPPPSQNASHNFLPSGTSSPARVHEINVDIPSSPPTPPLPPQDPVPPPRSQLWAAWICGHLNWVLYASIFTFVGIPLYYTTGYAMPLHLSLILLVYFAAMSVPANWRQYLHPVLVTALFSVLGIWALAAIRGAGLFDTLRSFRTGANYTYLWLHAKNPEGRLPGAGDIFSTVLDASIVSLALPMYQYRRELKQNFVAIVLPNILMSIGCLFSYPKICFAIGISAERSLAFASRSLTLALALPATENLGGDLNTVAAVAIMSGIVGVLVGQRMLAWMKIPEDDYITRGVTLGANSSAIATALLLRTDPRAAALSSLSMSLFGTITVLFTSIPPIASVIKSLVT</sequence>
<evidence type="ECO:0000256" key="1">
    <source>
        <dbReference type="ARBA" id="ARBA00004141"/>
    </source>
</evidence>
<feature type="region of interest" description="Disordered" evidence="5">
    <location>
        <begin position="464"/>
        <end position="483"/>
    </location>
</feature>
<proteinExistence type="predicted"/>
<feature type="compositionally biased region" description="Pro residues" evidence="5">
    <location>
        <begin position="469"/>
        <end position="483"/>
    </location>
</feature>
<dbReference type="Pfam" id="PF04172">
    <property type="entry name" value="LrgB"/>
    <property type="match status" value="1"/>
</dbReference>
<comment type="subcellular location">
    <subcellularLocation>
        <location evidence="1">Membrane</location>
        <topology evidence="1">Multi-pass membrane protein</topology>
    </subcellularLocation>
</comment>
<feature type="transmembrane region" description="Helical" evidence="6">
    <location>
        <begin position="289"/>
        <end position="312"/>
    </location>
</feature>
<feature type="transmembrane region" description="Helical" evidence="6">
    <location>
        <begin position="522"/>
        <end position="539"/>
    </location>
</feature>
<feature type="region of interest" description="Disordered" evidence="5">
    <location>
        <begin position="395"/>
        <end position="420"/>
    </location>
</feature>
<feature type="transmembrane region" description="Helical" evidence="6">
    <location>
        <begin position="333"/>
        <end position="353"/>
    </location>
</feature>
<evidence type="ECO:0000256" key="4">
    <source>
        <dbReference type="ARBA" id="ARBA00023136"/>
    </source>
</evidence>
<gene>
    <name evidence="7" type="ORF">CLUP02_12851</name>
</gene>
<dbReference type="InterPro" id="IPR007300">
    <property type="entry name" value="CidB/LrgB"/>
</dbReference>
<dbReference type="RefSeq" id="XP_049148957.1">
    <property type="nucleotide sequence ID" value="XM_049291811.1"/>
</dbReference>
<feature type="region of interest" description="Disordered" evidence="5">
    <location>
        <begin position="435"/>
        <end position="455"/>
    </location>
</feature>
<name>A0A9Q8T307_9PEZI</name>
<organism evidence="7 8">
    <name type="scientific">Colletotrichum lupini</name>
    <dbReference type="NCBI Taxonomy" id="145971"/>
    <lineage>
        <taxon>Eukaryota</taxon>
        <taxon>Fungi</taxon>
        <taxon>Dikarya</taxon>
        <taxon>Ascomycota</taxon>
        <taxon>Pezizomycotina</taxon>
        <taxon>Sordariomycetes</taxon>
        <taxon>Hypocreomycetidae</taxon>
        <taxon>Glomerellales</taxon>
        <taxon>Glomerellaceae</taxon>
        <taxon>Colletotrichum</taxon>
        <taxon>Colletotrichum acutatum species complex</taxon>
    </lineage>
</organism>
<evidence type="ECO:0000256" key="5">
    <source>
        <dbReference type="SAM" id="MobiDB-lite"/>
    </source>
</evidence>
<dbReference type="KEGG" id="clup:CLUP02_12851"/>
<feature type="transmembrane region" description="Helical" evidence="6">
    <location>
        <begin position="688"/>
        <end position="708"/>
    </location>
</feature>